<proteinExistence type="predicted"/>
<dbReference type="AlphaFoldDB" id="A0A8D8PC06"/>
<accession>A0A8D8PC06</accession>
<protein>
    <submittedName>
        <fullName evidence="1">(northern house mosquito) hypothetical protein</fullName>
    </submittedName>
</protein>
<sequence>MFRGRWRAVLEYSRVVVLDVVLLVLDVLEDVSFAIIQHIRARIPVHVLPVLARVLIPQIVPIIVTTSAVLRAPRVPSALATNLLLVLARSRFVRNEPMLNVNVIRFGILQNIFMERNPLLRGLICRRNHFLRPPPVHDVLRVERRTGARHHLVRHLADGLLNLLDGGHRHNLFLLPLLNVNLDKLPEVFLLHRTVQGHFVIVLQLGKVKPTGAGDHRLVQPATGLRIQQLDAGIAGSRVVQQAGHATRHDGRGCCPHRAHILQQFVTTGHCTVVIVVVAVSSKVFRVFRIQNGHLHPEQSGKLPKSHPTAQKWPVFHGLAKIEKVSIFPHFRSRNTTAFLPSLCFESTDLSL</sequence>
<reference evidence="1" key="1">
    <citation type="submission" date="2021-05" db="EMBL/GenBank/DDBJ databases">
        <authorList>
            <person name="Alioto T."/>
            <person name="Alioto T."/>
            <person name="Gomez Garrido J."/>
        </authorList>
    </citation>
    <scope>NUCLEOTIDE SEQUENCE</scope>
</reference>
<organism evidence="1">
    <name type="scientific">Culex pipiens</name>
    <name type="common">House mosquito</name>
    <dbReference type="NCBI Taxonomy" id="7175"/>
    <lineage>
        <taxon>Eukaryota</taxon>
        <taxon>Metazoa</taxon>
        <taxon>Ecdysozoa</taxon>
        <taxon>Arthropoda</taxon>
        <taxon>Hexapoda</taxon>
        <taxon>Insecta</taxon>
        <taxon>Pterygota</taxon>
        <taxon>Neoptera</taxon>
        <taxon>Endopterygota</taxon>
        <taxon>Diptera</taxon>
        <taxon>Nematocera</taxon>
        <taxon>Culicoidea</taxon>
        <taxon>Culicidae</taxon>
        <taxon>Culicinae</taxon>
        <taxon>Culicini</taxon>
        <taxon>Culex</taxon>
        <taxon>Culex</taxon>
    </lineage>
</organism>
<dbReference type="EMBL" id="HBUE01229309">
    <property type="protein sequence ID" value="CAG6543864.1"/>
    <property type="molecule type" value="Transcribed_RNA"/>
</dbReference>
<name>A0A8D8PC06_CULPI</name>
<dbReference type="EMBL" id="HBUE01336083">
    <property type="protein sequence ID" value="CAG6595990.1"/>
    <property type="molecule type" value="Transcribed_RNA"/>
</dbReference>
<evidence type="ECO:0000313" key="1">
    <source>
        <dbReference type="EMBL" id="CAG6595990.1"/>
    </source>
</evidence>